<name>A0A0F9KID6_9ZZZZ</name>
<gene>
    <name evidence="2" type="ORF">LCGC14_1399710</name>
</gene>
<dbReference type="EMBL" id="LAZR01009130">
    <property type="protein sequence ID" value="KKM74511.1"/>
    <property type="molecule type" value="Genomic_DNA"/>
</dbReference>
<proteinExistence type="predicted"/>
<feature type="non-terminal residue" evidence="2">
    <location>
        <position position="1"/>
    </location>
</feature>
<organism evidence="2">
    <name type="scientific">marine sediment metagenome</name>
    <dbReference type="NCBI Taxonomy" id="412755"/>
    <lineage>
        <taxon>unclassified sequences</taxon>
        <taxon>metagenomes</taxon>
        <taxon>ecological metagenomes</taxon>
    </lineage>
</organism>
<feature type="region of interest" description="Disordered" evidence="1">
    <location>
        <begin position="1"/>
        <end position="24"/>
    </location>
</feature>
<reference evidence="2" key="1">
    <citation type="journal article" date="2015" name="Nature">
        <title>Complex archaea that bridge the gap between prokaryotes and eukaryotes.</title>
        <authorList>
            <person name="Spang A."/>
            <person name="Saw J.H."/>
            <person name="Jorgensen S.L."/>
            <person name="Zaremba-Niedzwiedzka K."/>
            <person name="Martijn J."/>
            <person name="Lind A.E."/>
            <person name="van Eijk R."/>
            <person name="Schleper C."/>
            <person name="Guy L."/>
            <person name="Ettema T.J."/>
        </authorList>
    </citation>
    <scope>NUCLEOTIDE SEQUENCE</scope>
</reference>
<evidence type="ECO:0000313" key="2">
    <source>
        <dbReference type="EMBL" id="KKM74511.1"/>
    </source>
</evidence>
<protein>
    <submittedName>
        <fullName evidence="2">Uncharacterized protein</fullName>
    </submittedName>
</protein>
<accession>A0A0F9KID6</accession>
<dbReference type="AlphaFoldDB" id="A0A0F9KID6"/>
<evidence type="ECO:0000256" key="1">
    <source>
        <dbReference type="SAM" id="MobiDB-lite"/>
    </source>
</evidence>
<sequence length="24" mass="2719">GALDVLDHRTKERESRGVEGTHQQ</sequence>
<comment type="caution">
    <text evidence="2">The sequence shown here is derived from an EMBL/GenBank/DDBJ whole genome shotgun (WGS) entry which is preliminary data.</text>
</comment>